<feature type="binding site" evidence="5">
    <location>
        <position position="212"/>
    </location>
    <ligand>
        <name>S-adenosyl-L-methionine</name>
        <dbReference type="ChEBI" id="CHEBI:59789"/>
    </ligand>
</feature>
<comment type="function">
    <text evidence="5">Methylates the class 1 translation termination release factors RF1/PrfA and RF2/PrfB on the glutamine residue of the universally conserved GGQ motif.</text>
</comment>
<feature type="domain" description="Release factor glutamine methyltransferase N-terminal" evidence="7">
    <location>
        <begin position="28"/>
        <end position="97"/>
    </location>
</feature>
<dbReference type="EC" id="2.1.1.297" evidence="5"/>
<comment type="caution">
    <text evidence="8">The sequence shown here is derived from an EMBL/GenBank/DDBJ whole genome shotgun (WGS) entry which is preliminary data.</text>
</comment>
<evidence type="ECO:0000256" key="1">
    <source>
        <dbReference type="ARBA" id="ARBA00022603"/>
    </source>
</evidence>
<dbReference type="NCBIfam" id="TIGR00536">
    <property type="entry name" value="hemK_fam"/>
    <property type="match status" value="1"/>
</dbReference>
<keyword evidence="9" id="KW-1185">Reference proteome</keyword>
<evidence type="ECO:0000256" key="2">
    <source>
        <dbReference type="ARBA" id="ARBA00022679"/>
    </source>
</evidence>
<keyword evidence="3 5" id="KW-0949">S-adenosyl-L-methionine</keyword>
<feature type="binding site" evidence="5">
    <location>
        <begin position="146"/>
        <end position="150"/>
    </location>
    <ligand>
        <name>S-adenosyl-L-methionine</name>
        <dbReference type="ChEBI" id="CHEBI:59789"/>
    </ligand>
</feature>
<dbReference type="SUPFAM" id="SSF53335">
    <property type="entry name" value="S-adenosyl-L-methionine-dependent methyltransferases"/>
    <property type="match status" value="1"/>
</dbReference>
<dbReference type="PANTHER" id="PTHR18895:SF74">
    <property type="entry name" value="MTRF1L RELEASE FACTOR GLUTAMINE METHYLTRANSFERASE"/>
    <property type="match status" value="1"/>
</dbReference>
<dbReference type="InterPro" id="IPR050320">
    <property type="entry name" value="N5-glutamine_MTase"/>
</dbReference>
<dbReference type="InterPro" id="IPR002052">
    <property type="entry name" value="DNA_methylase_N6_adenine_CS"/>
</dbReference>
<accession>A0A084U7P6</accession>
<dbReference type="InterPro" id="IPR029063">
    <property type="entry name" value="SAM-dependent_MTases_sf"/>
</dbReference>
<dbReference type="GO" id="GO:0032259">
    <property type="term" value="P:methylation"/>
    <property type="evidence" value="ECO:0007669"/>
    <property type="project" value="UniProtKB-KW"/>
</dbReference>
<dbReference type="NCBIfam" id="TIGR03534">
    <property type="entry name" value="RF_mod_PrmC"/>
    <property type="match status" value="1"/>
</dbReference>
<dbReference type="InterPro" id="IPR004556">
    <property type="entry name" value="HemK-like"/>
</dbReference>
<evidence type="ECO:0000313" key="8">
    <source>
        <dbReference type="EMBL" id="KFB08982.1"/>
    </source>
</evidence>
<dbReference type="PROSITE" id="PS00092">
    <property type="entry name" value="N6_MTASE"/>
    <property type="match status" value="1"/>
</dbReference>
<organism evidence="8 9">
    <name type="scientific">Nitratireductor basaltis</name>
    <dbReference type="NCBI Taxonomy" id="472175"/>
    <lineage>
        <taxon>Bacteria</taxon>
        <taxon>Pseudomonadati</taxon>
        <taxon>Pseudomonadota</taxon>
        <taxon>Alphaproteobacteria</taxon>
        <taxon>Hyphomicrobiales</taxon>
        <taxon>Phyllobacteriaceae</taxon>
        <taxon>Nitratireductor</taxon>
    </lineage>
</organism>
<evidence type="ECO:0000256" key="3">
    <source>
        <dbReference type="ARBA" id="ARBA00022691"/>
    </source>
</evidence>
<dbReference type="Pfam" id="PF17827">
    <property type="entry name" value="PrmC_N"/>
    <property type="match status" value="1"/>
</dbReference>
<feature type="binding site" evidence="5">
    <location>
        <position position="198"/>
    </location>
    <ligand>
        <name>S-adenosyl-L-methionine</name>
        <dbReference type="ChEBI" id="CHEBI:59789"/>
    </ligand>
</feature>
<keyword evidence="1 5" id="KW-0489">Methyltransferase</keyword>
<reference evidence="8 9" key="1">
    <citation type="submission" date="2014-05" db="EMBL/GenBank/DDBJ databases">
        <title>Draft Genome Sequence of Nitratireductor basaltis Strain UMTGB225, A Marine Bacterium Isolated from Green Barrel Tunicate.</title>
        <authorList>
            <person name="Gan H.Y."/>
        </authorList>
    </citation>
    <scope>NUCLEOTIDE SEQUENCE [LARGE SCALE GENOMIC DNA]</scope>
    <source>
        <strain evidence="8 9">UMTGB225</strain>
    </source>
</reference>
<sequence>MDLFPITSQSCLPKSMGEGELPDRLGSLLVAARKNLEAADVDDPALEARILVEHFTGTSRLDVLTSPDRQIGEAQRNLLKAALSERVEGKPVYRIIGRREFYGLPFDLSPDTLEPRPDTEALVELALPIVRRAAAEQGKCRILDLGTGTGAIALALINAVPQAEAVATDISSGALETAQRNADMHGNGNRFFTCHSNWFEHVEGRFDLIVSNPPYIPTTDVERLDVEVREHDPLRALDGGADGLDPYRIIAEQAADHLGDNGRVAVEIGYTQKSDVENIFTNSGYVLEQMARDLGKRDRAMLFRPLQCLGRP</sequence>
<dbReference type="HAMAP" id="MF_02126">
    <property type="entry name" value="RF_methyltr_PrmC"/>
    <property type="match status" value="1"/>
</dbReference>
<dbReference type="Pfam" id="PF05175">
    <property type="entry name" value="MTS"/>
    <property type="match status" value="1"/>
</dbReference>
<dbReference type="STRING" id="472175.EL18_03239"/>
<keyword evidence="2 5" id="KW-0808">Transferase</keyword>
<feature type="binding site" evidence="5">
    <location>
        <begin position="212"/>
        <end position="215"/>
    </location>
    <ligand>
        <name>substrate</name>
    </ligand>
</feature>
<evidence type="ECO:0000259" key="6">
    <source>
        <dbReference type="Pfam" id="PF05175"/>
    </source>
</evidence>
<dbReference type="Proteomes" id="UP000053675">
    <property type="component" value="Unassembled WGS sequence"/>
</dbReference>
<feature type="domain" description="Methyltransferase small" evidence="6">
    <location>
        <begin position="139"/>
        <end position="216"/>
    </location>
</feature>
<dbReference type="eggNOG" id="COG2890">
    <property type="taxonomic scope" value="Bacteria"/>
</dbReference>
<evidence type="ECO:0000256" key="5">
    <source>
        <dbReference type="HAMAP-Rule" id="MF_02126"/>
    </source>
</evidence>
<dbReference type="Gene3D" id="3.40.50.150">
    <property type="entry name" value="Vaccinia Virus protein VP39"/>
    <property type="match status" value="1"/>
</dbReference>
<dbReference type="AlphaFoldDB" id="A0A084U7P6"/>
<dbReference type="GO" id="GO:0102559">
    <property type="term" value="F:peptide chain release factor N(5)-glutamine methyltransferase activity"/>
    <property type="evidence" value="ECO:0007669"/>
    <property type="project" value="UniProtKB-EC"/>
</dbReference>
<evidence type="ECO:0000259" key="7">
    <source>
        <dbReference type="Pfam" id="PF17827"/>
    </source>
</evidence>
<protein>
    <recommendedName>
        <fullName evidence="5">Release factor glutamine methyltransferase</fullName>
        <shortName evidence="5">RF MTase</shortName>
        <ecNumber evidence="5">2.1.1.297</ecNumber>
    </recommendedName>
    <alternativeName>
        <fullName evidence="5">N5-glutamine methyltransferase PrmC</fullName>
    </alternativeName>
    <alternativeName>
        <fullName evidence="5">Protein-(glutamine-N5) MTase PrmC</fullName>
    </alternativeName>
    <alternativeName>
        <fullName evidence="5">Protein-glutamine N-methyltransferase PrmC</fullName>
    </alternativeName>
</protein>
<feature type="binding site" evidence="5">
    <location>
        <position position="169"/>
    </location>
    <ligand>
        <name>S-adenosyl-L-methionine</name>
        <dbReference type="ChEBI" id="CHEBI:59789"/>
    </ligand>
</feature>
<dbReference type="PANTHER" id="PTHR18895">
    <property type="entry name" value="HEMK METHYLTRANSFERASE"/>
    <property type="match status" value="1"/>
</dbReference>
<comment type="similarity">
    <text evidence="5">Belongs to the protein N5-glutamine methyltransferase family. PrmC subfamily.</text>
</comment>
<evidence type="ECO:0000313" key="9">
    <source>
        <dbReference type="Proteomes" id="UP000053675"/>
    </source>
</evidence>
<dbReference type="CDD" id="cd02440">
    <property type="entry name" value="AdoMet_MTases"/>
    <property type="match status" value="1"/>
</dbReference>
<comment type="catalytic activity">
    <reaction evidence="4 5">
        <text>L-glutaminyl-[peptide chain release factor] + S-adenosyl-L-methionine = N(5)-methyl-L-glutaminyl-[peptide chain release factor] + S-adenosyl-L-homocysteine + H(+)</text>
        <dbReference type="Rhea" id="RHEA:42896"/>
        <dbReference type="Rhea" id="RHEA-COMP:10271"/>
        <dbReference type="Rhea" id="RHEA-COMP:10272"/>
        <dbReference type="ChEBI" id="CHEBI:15378"/>
        <dbReference type="ChEBI" id="CHEBI:30011"/>
        <dbReference type="ChEBI" id="CHEBI:57856"/>
        <dbReference type="ChEBI" id="CHEBI:59789"/>
        <dbReference type="ChEBI" id="CHEBI:61891"/>
        <dbReference type="EC" id="2.1.1.297"/>
    </reaction>
</comment>
<dbReference type="InterPro" id="IPR007848">
    <property type="entry name" value="Small_mtfrase_dom"/>
</dbReference>
<dbReference type="GO" id="GO:0003676">
    <property type="term" value="F:nucleic acid binding"/>
    <property type="evidence" value="ECO:0007669"/>
    <property type="project" value="InterPro"/>
</dbReference>
<dbReference type="InterPro" id="IPR019874">
    <property type="entry name" value="RF_methyltr_PrmC"/>
</dbReference>
<dbReference type="Gene3D" id="1.10.8.10">
    <property type="entry name" value="DNA helicase RuvA subunit, C-terminal domain"/>
    <property type="match status" value="1"/>
</dbReference>
<dbReference type="InterPro" id="IPR040758">
    <property type="entry name" value="PrmC_N"/>
</dbReference>
<evidence type="ECO:0000256" key="4">
    <source>
        <dbReference type="ARBA" id="ARBA00048391"/>
    </source>
</evidence>
<proteinExistence type="inferred from homology"/>
<dbReference type="PATRIC" id="fig|472175.3.peg.3236"/>
<dbReference type="EMBL" id="JMQM01000002">
    <property type="protein sequence ID" value="KFB08982.1"/>
    <property type="molecule type" value="Genomic_DNA"/>
</dbReference>
<name>A0A084U7P6_9HYPH</name>
<gene>
    <name evidence="5 8" type="primary">prmC</name>
    <name evidence="8" type="ORF">EL18_03239</name>
</gene>